<name>K5VZA0_AGABU</name>
<accession>K5VZA0</accession>
<keyword evidence="1" id="KW-0812">Transmembrane</keyword>
<evidence type="ECO:0000256" key="1">
    <source>
        <dbReference type="SAM" id="Phobius"/>
    </source>
</evidence>
<organism evidence="2 3">
    <name type="scientific">Agaricus bisporus var. burnettii (strain JB137-S8 / ATCC MYA-4627 / FGSC 10392)</name>
    <name type="common">White button mushroom</name>
    <dbReference type="NCBI Taxonomy" id="597362"/>
    <lineage>
        <taxon>Eukaryota</taxon>
        <taxon>Fungi</taxon>
        <taxon>Dikarya</taxon>
        <taxon>Basidiomycota</taxon>
        <taxon>Agaricomycotina</taxon>
        <taxon>Agaricomycetes</taxon>
        <taxon>Agaricomycetidae</taxon>
        <taxon>Agaricales</taxon>
        <taxon>Agaricineae</taxon>
        <taxon>Agaricaceae</taxon>
        <taxon>Agaricus</taxon>
    </lineage>
</organism>
<dbReference type="InParanoid" id="K5VZA0"/>
<dbReference type="RefSeq" id="XP_007329164.1">
    <property type="nucleotide sequence ID" value="XM_007329102.1"/>
</dbReference>
<keyword evidence="1" id="KW-0472">Membrane</keyword>
<dbReference type="HOGENOM" id="CLU_1532087_0_0_1"/>
<keyword evidence="3" id="KW-1185">Reference proteome</keyword>
<keyword evidence="1" id="KW-1133">Transmembrane helix</keyword>
<proteinExistence type="predicted"/>
<dbReference type="EMBL" id="JH971389">
    <property type="protein sequence ID" value="EKM79844.1"/>
    <property type="molecule type" value="Genomic_DNA"/>
</dbReference>
<dbReference type="Proteomes" id="UP000008493">
    <property type="component" value="Unassembled WGS sequence"/>
</dbReference>
<protein>
    <submittedName>
        <fullName evidence="2">Uncharacterized protein</fullName>
    </submittedName>
</protein>
<evidence type="ECO:0000313" key="3">
    <source>
        <dbReference type="Proteomes" id="UP000008493"/>
    </source>
</evidence>
<dbReference type="AlphaFoldDB" id="K5VZA0"/>
<dbReference type="KEGG" id="abp:AGABI1DRAFT106198"/>
<dbReference type="GeneID" id="18822256"/>
<sequence>MENSDTRCGTCQRGHLDIDCPYREIRGKLQKSYSEGYHYHAEMAAKMLGLELNVSHRPLLERLSEPEIGREQTPADLPPVGTWDPEFLEGRRASSDIINERVTDHTSNPRTLLNDSDYNTIRHGSVFEYWTRRRNALNIPEVVEEQSDAHVQEPYLMLFLVAIVLLAAIWYYRRL</sequence>
<gene>
    <name evidence="2" type="ORF">AGABI1DRAFT_106198</name>
</gene>
<evidence type="ECO:0000313" key="2">
    <source>
        <dbReference type="EMBL" id="EKM79844.1"/>
    </source>
</evidence>
<feature type="transmembrane region" description="Helical" evidence="1">
    <location>
        <begin position="155"/>
        <end position="172"/>
    </location>
</feature>
<reference evidence="3" key="1">
    <citation type="journal article" date="2012" name="Proc. Natl. Acad. Sci. U.S.A.">
        <title>Genome sequence of the button mushroom Agaricus bisporus reveals mechanisms governing adaptation to a humic-rich ecological niche.</title>
        <authorList>
            <person name="Morin E."/>
            <person name="Kohler A."/>
            <person name="Baker A.R."/>
            <person name="Foulongne-Oriol M."/>
            <person name="Lombard V."/>
            <person name="Nagy L.G."/>
            <person name="Ohm R.A."/>
            <person name="Patyshakuliyeva A."/>
            <person name="Brun A."/>
            <person name="Aerts A.L."/>
            <person name="Bailey A.M."/>
            <person name="Billette C."/>
            <person name="Coutinho P.M."/>
            <person name="Deakin G."/>
            <person name="Doddapaneni H."/>
            <person name="Floudas D."/>
            <person name="Grimwood J."/>
            <person name="Hilden K."/>
            <person name="Kuees U."/>
            <person name="LaButti K.M."/>
            <person name="Lapidus A."/>
            <person name="Lindquist E.A."/>
            <person name="Lucas S.M."/>
            <person name="Murat C."/>
            <person name="Riley R.W."/>
            <person name="Salamov A.A."/>
            <person name="Schmutz J."/>
            <person name="Subramanian V."/>
            <person name="Woesten H.A.B."/>
            <person name="Xu J."/>
            <person name="Eastwood D.C."/>
            <person name="Foster G.D."/>
            <person name="Sonnenberg A.S."/>
            <person name="Cullen D."/>
            <person name="de Vries R.P."/>
            <person name="Lundell T."/>
            <person name="Hibbett D.S."/>
            <person name="Henrissat B."/>
            <person name="Burton K.S."/>
            <person name="Kerrigan R.W."/>
            <person name="Challen M.P."/>
            <person name="Grigoriev I.V."/>
            <person name="Martin F."/>
        </authorList>
    </citation>
    <scope>NUCLEOTIDE SEQUENCE [LARGE SCALE GENOMIC DNA]</scope>
    <source>
        <strain evidence="3">JB137-S8 / ATCC MYA-4627 / FGSC 10392</strain>
    </source>
</reference>